<dbReference type="Pfam" id="PF07707">
    <property type="entry name" value="BACK"/>
    <property type="match status" value="1"/>
</dbReference>
<sequence>MGELIDSCTKTISWNMEQLIVLPEWLNMDIDFLSDILSDPHLVISNEYTLYHALERWLLHESHLLDMETNAKKLLPLIRFPQMMVHQLYKVETGVLATHEGSKDLIHKFINLAYRFRSLCPSQADLDISFNSDFYHPRNYKDLTVDNVRMQNTLRFGIQVDVRTYVGPVPCAQREGEWKITYRKSNDCWTLHVYCHESALVNGEARIQAALVISDDEERVLQVETSDVTVCSRSNHLTMVTNMPCSNEAKLMTVLIKPLPN</sequence>
<dbReference type="Gene3D" id="1.25.40.420">
    <property type="match status" value="1"/>
</dbReference>
<evidence type="ECO:0000259" key="1">
    <source>
        <dbReference type="SMART" id="SM00875"/>
    </source>
</evidence>
<dbReference type="EMBL" id="PZQS01000003">
    <property type="protein sequence ID" value="PVD35237.1"/>
    <property type="molecule type" value="Genomic_DNA"/>
</dbReference>
<evidence type="ECO:0000313" key="3">
    <source>
        <dbReference type="Proteomes" id="UP000245119"/>
    </source>
</evidence>
<dbReference type="AlphaFoldDB" id="A0A2T7PPD4"/>
<dbReference type="InterPro" id="IPR051481">
    <property type="entry name" value="BTB-POZ/Galectin-3-binding"/>
</dbReference>
<feature type="domain" description="BACK" evidence="1">
    <location>
        <begin position="4"/>
        <end position="92"/>
    </location>
</feature>
<evidence type="ECO:0000313" key="2">
    <source>
        <dbReference type="EMBL" id="PVD35237.1"/>
    </source>
</evidence>
<gene>
    <name evidence="2" type="ORF">C0Q70_06518</name>
</gene>
<keyword evidence="3" id="KW-1185">Reference proteome</keyword>
<organism evidence="2 3">
    <name type="scientific">Pomacea canaliculata</name>
    <name type="common">Golden apple snail</name>
    <dbReference type="NCBI Taxonomy" id="400727"/>
    <lineage>
        <taxon>Eukaryota</taxon>
        <taxon>Metazoa</taxon>
        <taxon>Spiralia</taxon>
        <taxon>Lophotrochozoa</taxon>
        <taxon>Mollusca</taxon>
        <taxon>Gastropoda</taxon>
        <taxon>Caenogastropoda</taxon>
        <taxon>Architaenioglossa</taxon>
        <taxon>Ampullarioidea</taxon>
        <taxon>Ampullariidae</taxon>
        <taxon>Pomacea</taxon>
    </lineage>
</organism>
<dbReference type="InterPro" id="IPR011705">
    <property type="entry name" value="BACK"/>
</dbReference>
<comment type="caution">
    <text evidence="2">The sequence shown here is derived from an EMBL/GenBank/DDBJ whole genome shotgun (WGS) entry which is preliminary data.</text>
</comment>
<dbReference type="CDD" id="cd18493">
    <property type="entry name" value="BACK_BTBD17"/>
    <property type="match status" value="1"/>
</dbReference>
<accession>A0A2T7PPD4</accession>
<dbReference type="OrthoDB" id="2359033at2759"/>
<protein>
    <recommendedName>
        <fullName evidence="1">BACK domain-containing protein</fullName>
    </recommendedName>
</protein>
<dbReference type="SMART" id="SM00875">
    <property type="entry name" value="BACK"/>
    <property type="match status" value="1"/>
</dbReference>
<reference evidence="2 3" key="1">
    <citation type="submission" date="2018-04" db="EMBL/GenBank/DDBJ databases">
        <title>The genome of golden apple snail Pomacea canaliculata provides insight into stress tolerance and invasive adaptation.</title>
        <authorList>
            <person name="Liu C."/>
            <person name="Liu B."/>
            <person name="Ren Y."/>
            <person name="Zhang Y."/>
            <person name="Wang H."/>
            <person name="Li S."/>
            <person name="Jiang F."/>
            <person name="Yin L."/>
            <person name="Zhang G."/>
            <person name="Qian W."/>
            <person name="Fan W."/>
        </authorList>
    </citation>
    <scope>NUCLEOTIDE SEQUENCE [LARGE SCALE GENOMIC DNA]</scope>
    <source>
        <strain evidence="2">SZHN2017</strain>
        <tissue evidence="2">Muscle</tissue>
    </source>
</reference>
<proteinExistence type="predicted"/>
<dbReference type="PANTHER" id="PTHR24410:SF41">
    <property type="entry name" value="HL07962P"/>
    <property type="match status" value="1"/>
</dbReference>
<name>A0A2T7PPD4_POMCA</name>
<dbReference type="PANTHER" id="PTHR24410">
    <property type="entry name" value="HL07962P-RELATED"/>
    <property type="match status" value="1"/>
</dbReference>
<dbReference type="STRING" id="400727.A0A2T7PPD4"/>
<dbReference type="Proteomes" id="UP000245119">
    <property type="component" value="Linkage Group LG3"/>
</dbReference>